<feature type="domain" description="HTH lacI-type" evidence="4">
    <location>
        <begin position="6"/>
        <end position="60"/>
    </location>
</feature>
<dbReference type="PROSITE" id="PS50932">
    <property type="entry name" value="HTH_LACI_2"/>
    <property type="match status" value="1"/>
</dbReference>
<dbReference type="Gene3D" id="1.10.260.40">
    <property type="entry name" value="lambda repressor-like DNA-binding domains"/>
    <property type="match status" value="1"/>
</dbReference>
<keyword evidence="1" id="KW-0805">Transcription regulation</keyword>
<name>A0A7X8SN90_9BACT</name>
<dbReference type="AlphaFoldDB" id="A0A7X8SN90"/>
<dbReference type="InterPro" id="IPR010982">
    <property type="entry name" value="Lambda_DNA-bd_dom_sf"/>
</dbReference>
<dbReference type="SUPFAM" id="SSF47413">
    <property type="entry name" value="lambda repressor-like DNA-binding domains"/>
    <property type="match status" value="1"/>
</dbReference>
<dbReference type="InterPro" id="IPR028082">
    <property type="entry name" value="Peripla_BP_I"/>
</dbReference>
<dbReference type="SUPFAM" id="SSF53822">
    <property type="entry name" value="Periplasmic binding protein-like I"/>
    <property type="match status" value="1"/>
</dbReference>
<dbReference type="PANTHER" id="PTHR30146">
    <property type="entry name" value="LACI-RELATED TRANSCRIPTIONAL REPRESSOR"/>
    <property type="match status" value="1"/>
</dbReference>
<accession>A0A7X8SN90</accession>
<dbReference type="CDD" id="cd01392">
    <property type="entry name" value="HTH_LacI"/>
    <property type="match status" value="1"/>
</dbReference>
<dbReference type="Pfam" id="PF13377">
    <property type="entry name" value="Peripla_BP_3"/>
    <property type="match status" value="1"/>
</dbReference>
<dbReference type="CDD" id="cd06267">
    <property type="entry name" value="PBP1_LacI_sugar_binding-like"/>
    <property type="match status" value="1"/>
</dbReference>
<dbReference type="SMART" id="SM00354">
    <property type="entry name" value="HTH_LACI"/>
    <property type="match status" value="1"/>
</dbReference>
<dbReference type="InterPro" id="IPR046335">
    <property type="entry name" value="LacI/GalR-like_sensor"/>
</dbReference>
<keyword evidence="6" id="KW-1185">Reference proteome</keyword>
<protein>
    <submittedName>
        <fullName evidence="5">LacI family transcriptional regulator</fullName>
    </submittedName>
</protein>
<dbReference type="PANTHER" id="PTHR30146:SF109">
    <property type="entry name" value="HTH-TYPE TRANSCRIPTIONAL REGULATOR GALS"/>
    <property type="match status" value="1"/>
</dbReference>
<dbReference type="Gene3D" id="3.40.50.2300">
    <property type="match status" value="2"/>
</dbReference>
<dbReference type="GO" id="GO:0003700">
    <property type="term" value="F:DNA-binding transcription factor activity"/>
    <property type="evidence" value="ECO:0007669"/>
    <property type="project" value="TreeGrafter"/>
</dbReference>
<reference evidence="5 6" key="1">
    <citation type="submission" date="2020-04" db="EMBL/GenBank/DDBJ databases">
        <title>Flammeovirga sp. SR4, a novel species isolated from seawater.</title>
        <authorList>
            <person name="Wang X."/>
        </authorList>
    </citation>
    <scope>NUCLEOTIDE SEQUENCE [LARGE SCALE GENOMIC DNA]</scope>
    <source>
        <strain evidence="5 6">SR4</strain>
    </source>
</reference>
<evidence type="ECO:0000256" key="2">
    <source>
        <dbReference type="ARBA" id="ARBA00023125"/>
    </source>
</evidence>
<evidence type="ECO:0000256" key="3">
    <source>
        <dbReference type="ARBA" id="ARBA00023163"/>
    </source>
</evidence>
<proteinExistence type="predicted"/>
<evidence type="ECO:0000313" key="6">
    <source>
        <dbReference type="Proteomes" id="UP000585050"/>
    </source>
</evidence>
<evidence type="ECO:0000313" key="5">
    <source>
        <dbReference type="EMBL" id="NLR93326.1"/>
    </source>
</evidence>
<dbReference type="GO" id="GO:0000976">
    <property type="term" value="F:transcription cis-regulatory region binding"/>
    <property type="evidence" value="ECO:0007669"/>
    <property type="project" value="TreeGrafter"/>
</dbReference>
<dbReference type="Pfam" id="PF00356">
    <property type="entry name" value="LacI"/>
    <property type="match status" value="1"/>
</dbReference>
<keyword evidence="2" id="KW-0238">DNA-binding</keyword>
<dbReference type="InterPro" id="IPR000843">
    <property type="entry name" value="HTH_LacI"/>
</dbReference>
<dbReference type="EMBL" id="JABAIL010000006">
    <property type="protein sequence ID" value="NLR93326.1"/>
    <property type="molecule type" value="Genomic_DNA"/>
</dbReference>
<dbReference type="Proteomes" id="UP000585050">
    <property type="component" value="Unassembled WGS sequence"/>
</dbReference>
<comment type="caution">
    <text evidence="5">The sequence shown here is derived from an EMBL/GenBank/DDBJ whole genome shotgun (WGS) entry which is preliminary data.</text>
</comment>
<evidence type="ECO:0000256" key="1">
    <source>
        <dbReference type="ARBA" id="ARBA00023015"/>
    </source>
</evidence>
<organism evidence="5 6">
    <name type="scientific">Flammeovirga agarivorans</name>
    <dbReference type="NCBI Taxonomy" id="2726742"/>
    <lineage>
        <taxon>Bacteria</taxon>
        <taxon>Pseudomonadati</taxon>
        <taxon>Bacteroidota</taxon>
        <taxon>Cytophagia</taxon>
        <taxon>Cytophagales</taxon>
        <taxon>Flammeovirgaceae</taxon>
        <taxon>Flammeovirga</taxon>
    </lineage>
</organism>
<gene>
    <name evidence="5" type="ORF">HGP29_19175</name>
</gene>
<sequence length="334" mass="37724">MRKERVTIKDIAKALGVTPTTVSRALNGGERISEKTRNKVIALAKEWNYRPNMVARNLQNQSSKTVGVVIPEFNHNFFSVMLHGVEDKIRELGYQMLVGSSGRDYDQEKRTCFQMSDAKVDGLLIALSQDTEDYSYLNEIRNLGIPIVLLDRICEDIDTSVVITDDFNGAFKAVNHLLEKGHQRILHVKGEEGISTTFNRYMGYVEAIQRKGLILDTSLIINSDDKALLKEEIKASFEKENRPTAIFTCSDYLAFVVLETIKELGLSVPHDVSIIGYADEPISTYTSPKLSTIKQPSFEMGKKAVEILFDYEKADQHQHVVMDTEIILRESTIN</sequence>
<keyword evidence="3" id="KW-0804">Transcription</keyword>
<dbReference type="RefSeq" id="WP_168884040.1">
    <property type="nucleotide sequence ID" value="NZ_JABAIL010000006.1"/>
</dbReference>
<evidence type="ECO:0000259" key="4">
    <source>
        <dbReference type="PROSITE" id="PS50932"/>
    </source>
</evidence>